<dbReference type="OrthoDB" id="9814648at2"/>
<dbReference type="SUPFAM" id="SSF55729">
    <property type="entry name" value="Acyl-CoA N-acyltransferases (Nat)"/>
    <property type="match status" value="1"/>
</dbReference>
<dbReference type="GO" id="GO:0005737">
    <property type="term" value="C:cytoplasm"/>
    <property type="evidence" value="ECO:0007669"/>
    <property type="project" value="TreeGrafter"/>
</dbReference>
<evidence type="ECO:0000313" key="2">
    <source>
        <dbReference type="EMBL" id="RZQ63272.1"/>
    </source>
</evidence>
<name>A0A4Q7J8T3_9PSEU</name>
<keyword evidence="2" id="KW-0808">Transferase</keyword>
<dbReference type="PANTHER" id="PTHR43441:SF2">
    <property type="entry name" value="FAMILY ACETYLTRANSFERASE, PUTATIVE (AFU_ORTHOLOGUE AFUA_7G00850)-RELATED"/>
    <property type="match status" value="1"/>
</dbReference>
<feature type="domain" description="N-acetyltransferase" evidence="1">
    <location>
        <begin position="20"/>
        <end position="171"/>
    </location>
</feature>
<keyword evidence="3" id="KW-1185">Reference proteome</keyword>
<reference evidence="2 3" key="1">
    <citation type="submission" date="2019-02" db="EMBL/GenBank/DDBJ databases">
        <title>Draft genome sequence of Amycolatopsis sp. 8-3EHSu isolated from roots of Suaeda maritima.</title>
        <authorList>
            <person name="Duangmal K."/>
            <person name="Chantavorakit T."/>
        </authorList>
    </citation>
    <scope>NUCLEOTIDE SEQUENCE [LARGE SCALE GENOMIC DNA]</scope>
    <source>
        <strain evidence="2 3">8-3EHSu</strain>
    </source>
</reference>
<protein>
    <submittedName>
        <fullName evidence="2">N-acetyltransferase</fullName>
    </submittedName>
</protein>
<gene>
    <name evidence="2" type="ORF">EWH70_15660</name>
</gene>
<dbReference type="InterPro" id="IPR051908">
    <property type="entry name" value="Ribosomal_N-acetyltransferase"/>
</dbReference>
<dbReference type="Pfam" id="PF13302">
    <property type="entry name" value="Acetyltransf_3"/>
    <property type="match status" value="1"/>
</dbReference>
<accession>A0A4Q7J8T3</accession>
<dbReference type="GO" id="GO:1990189">
    <property type="term" value="F:protein N-terminal-serine acetyltransferase activity"/>
    <property type="evidence" value="ECO:0007669"/>
    <property type="project" value="TreeGrafter"/>
</dbReference>
<dbReference type="RefSeq" id="WP_130476276.1">
    <property type="nucleotide sequence ID" value="NZ_SFCC01000007.1"/>
</dbReference>
<dbReference type="AlphaFoldDB" id="A0A4Q7J8T3"/>
<sequence>MLQTWRSAAPASPYPVGRKVRLREIEAVDRRTLAGFDRDLAGSAGAAGYRHWAAHRGDGDLRFAIETLRGGMVVGSISAGPVDSRSGWFSYGIGIGEPHRRCGYASDAITVLLAYMFGRGYRKCEVSVYGGNVASLALHGTLGFREEGRLRDVEMRRGEIRYVVRMGITAVEFAGLHPDFIAPGGPDLPRRGRHWRPRGGRHRLADAL</sequence>
<dbReference type="PROSITE" id="PS51186">
    <property type="entry name" value="GNAT"/>
    <property type="match status" value="1"/>
</dbReference>
<dbReference type="PANTHER" id="PTHR43441">
    <property type="entry name" value="RIBOSOMAL-PROTEIN-SERINE ACETYLTRANSFERASE"/>
    <property type="match status" value="1"/>
</dbReference>
<dbReference type="Proteomes" id="UP000292003">
    <property type="component" value="Unassembled WGS sequence"/>
</dbReference>
<evidence type="ECO:0000313" key="3">
    <source>
        <dbReference type="Proteomes" id="UP000292003"/>
    </source>
</evidence>
<dbReference type="InterPro" id="IPR016181">
    <property type="entry name" value="Acyl_CoA_acyltransferase"/>
</dbReference>
<proteinExistence type="predicted"/>
<dbReference type="GO" id="GO:0008999">
    <property type="term" value="F:protein-N-terminal-alanine acetyltransferase activity"/>
    <property type="evidence" value="ECO:0007669"/>
    <property type="project" value="TreeGrafter"/>
</dbReference>
<comment type="caution">
    <text evidence="2">The sequence shown here is derived from an EMBL/GenBank/DDBJ whole genome shotgun (WGS) entry which is preliminary data.</text>
</comment>
<dbReference type="Gene3D" id="3.40.630.30">
    <property type="match status" value="1"/>
</dbReference>
<dbReference type="InterPro" id="IPR000182">
    <property type="entry name" value="GNAT_dom"/>
</dbReference>
<evidence type="ECO:0000259" key="1">
    <source>
        <dbReference type="PROSITE" id="PS51186"/>
    </source>
</evidence>
<dbReference type="EMBL" id="SFCC01000007">
    <property type="protein sequence ID" value="RZQ63272.1"/>
    <property type="molecule type" value="Genomic_DNA"/>
</dbReference>
<organism evidence="2 3">
    <name type="scientific">Amycolatopsis suaedae</name>
    <dbReference type="NCBI Taxonomy" id="2510978"/>
    <lineage>
        <taxon>Bacteria</taxon>
        <taxon>Bacillati</taxon>
        <taxon>Actinomycetota</taxon>
        <taxon>Actinomycetes</taxon>
        <taxon>Pseudonocardiales</taxon>
        <taxon>Pseudonocardiaceae</taxon>
        <taxon>Amycolatopsis</taxon>
    </lineage>
</organism>